<evidence type="ECO:0000256" key="1">
    <source>
        <dbReference type="ARBA" id="ARBA00001964"/>
    </source>
</evidence>
<dbReference type="CDD" id="cd02012">
    <property type="entry name" value="TPP_TK"/>
    <property type="match status" value="1"/>
</dbReference>
<dbReference type="SUPFAM" id="SSF52518">
    <property type="entry name" value="Thiamin diphosphate-binding fold (THDP-binding)"/>
    <property type="match status" value="1"/>
</dbReference>
<dbReference type="InterPro" id="IPR029061">
    <property type="entry name" value="THDP-binding"/>
</dbReference>
<evidence type="ECO:0000256" key="4">
    <source>
        <dbReference type="ARBA" id="ARBA00022723"/>
    </source>
</evidence>
<dbReference type="EMBL" id="QVLU01000046">
    <property type="protein sequence ID" value="RGE63369.1"/>
    <property type="molecule type" value="Genomic_DNA"/>
</dbReference>
<name>A0A3E3I8I6_9FIRM</name>
<accession>A0A3E3I8I6</accession>
<dbReference type="AlphaFoldDB" id="A0A3E3I8I6"/>
<dbReference type="PROSITE" id="PS00801">
    <property type="entry name" value="TRANSKETOLASE_1"/>
    <property type="match status" value="1"/>
</dbReference>
<evidence type="ECO:0000256" key="2">
    <source>
        <dbReference type="ARBA" id="ARBA00007131"/>
    </source>
</evidence>
<dbReference type="RefSeq" id="WP_025488678.1">
    <property type="nucleotide sequence ID" value="NZ_CALBAU010000264.1"/>
</dbReference>
<dbReference type="GO" id="GO:0016740">
    <property type="term" value="F:transferase activity"/>
    <property type="evidence" value="ECO:0007669"/>
    <property type="project" value="UniProtKB-KW"/>
</dbReference>
<comment type="caution">
    <text evidence="7">The sequence shown here is derived from an EMBL/GenBank/DDBJ whole genome shotgun (WGS) entry which is preliminary data.</text>
</comment>
<keyword evidence="3" id="KW-0808">Transferase</keyword>
<evidence type="ECO:0000313" key="8">
    <source>
        <dbReference type="Proteomes" id="UP000261166"/>
    </source>
</evidence>
<dbReference type="OrthoDB" id="8732661at2"/>
<evidence type="ECO:0000313" key="7">
    <source>
        <dbReference type="EMBL" id="RGE63369.1"/>
    </source>
</evidence>
<dbReference type="Proteomes" id="UP000261166">
    <property type="component" value="Unassembled WGS sequence"/>
</dbReference>
<dbReference type="InterPro" id="IPR005474">
    <property type="entry name" value="Transketolase_N"/>
</dbReference>
<gene>
    <name evidence="7" type="ORF">DWY69_28535</name>
</gene>
<evidence type="ECO:0000259" key="6">
    <source>
        <dbReference type="Pfam" id="PF00456"/>
    </source>
</evidence>
<dbReference type="InterPro" id="IPR049557">
    <property type="entry name" value="Transketolase_CS"/>
</dbReference>
<evidence type="ECO:0000256" key="5">
    <source>
        <dbReference type="ARBA" id="ARBA00023052"/>
    </source>
</evidence>
<reference evidence="7 8" key="1">
    <citation type="submission" date="2018-08" db="EMBL/GenBank/DDBJ databases">
        <title>A genome reference for cultivated species of the human gut microbiota.</title>
        <authorList>
            <person name="Zou Y."/>
            <person name="Xue W."/>
            <person name="Luo G."/>
        </authorList>
    </citation>
    <scope>NUCLEOTIDE SEQUENCE [LARGE SCALE GENOMIC DNA]</scope>
    <source>
        <strain evidence="7 8">AF26-4BH</strain>
    </source>
</reference>
<sequence>MKKLAALAYELREDVVNMVVEGKGGHIGGDMSVMDILVSLYFKEMNISPENQESADRDRFIMSKGHSVEAYYAVLARKGFFPKDEVMRKFSRFGSPYIGHPNNKLPGIEMNSGSLGHGLPVSVGMALAGKMDHRDYRVYTVMGDGELAEGSVWEGAMAASQYKLDNLCAVVDRNRLQISGSTEDVMGQDSQEERWASFGWNVLSVNGNCMEELCGAWAAARACKGRPTVVIANTVKGCGSAVMENKAPWHHKVPGEEEYAQIMKDLKERREALYHE</sequence>
<proteinExistence type="inferred from homology"/>
<keyword evidence="5" id="KW-0786">Thiamine pyrophosphate</keyword>
<dbReference type="PANTHER" id="PTHR47514:SF1">
    <property type="entry name" value="TRANSKETOLASE N-TERMINAL SECTION-RELATED"/>
    <property type="match status" value="1"/>
</dbReference>
<dbReference type="GO" id="GO:0046872">
    <property type="term" value="F:metal ion binding"/>
    <property type="evidence" value="ECO:0007669"/>
    <property type="project" value="UniProtKB-KW"/>
</dbReference>
<protein>
    <submittedName>
        <fullName evidence="7">Transketolase</fullName>
    </submittedName>
</protein>
<organism evidence="7 8">
    <name type="scientific">Eisenbergiella massiliensis</name>
    <dbReference type="NCBI Taxonomy" id="1720294"/>
    <lineage>
        <taxon>Bacteria</taxon>
        <taxon>Bacillati</taxon>
        <taxon>Bacillota</taxon>
        <taxon>Clostridia</taxon>
        <taxon>Lachnospirales</taxon>
        <taxon>Lachnospiraceae</taxon>
        <taxon>Eisenbergiella</taxon>
    </lineage>
</organism>
<dbReference type="PANTHER" id="PTHR47514">
    <property type="entry name" value="TRANSKETOLASE N-TERMINAL SECTION-RELATED"/>
    <property type="match status" value="1"/>
</dbReference>
<dbReference type="Gene3D" id="3.40.50.970">
    <property type="match status" value="1"/>
</dbReference>
<comment type="cofactor">
    <cofactor evidence="1">
        <name>thiamine diphosphate</name>
        <dbReference type="ChEBI" id="CHEBI:58937"/>
    </cofactor>
</comment>
<evidence type="ECO:0000256" key="3">
    <source>
        <dbReference type="ARBA" id="ARBA00022679"/>
    </source>
</evidence>
<comment type="similarity">
    <text evidence="2">Belongs to the transketolase family.</text>
</comment>
<keyword evidence="4" id="KW-0479">Metal-binding</keyword>
<dbReference type="Pfam" id="PF00456">
    <property type="entry name" value="Transketolase_N"/>
    <property type="match status" value="1"/>
</dbReference>
<feature type="domain" description="Transketolase N-terminal" evidence="6">
    <location>
        <begin position="11"/>
        <end position="264"/>
    </location>
</feature>